<sequence>MEQKNKRLEGNGKKAPVQQKEQPLPDNAARQVHFSPLKKRSTRIKQLVDDIIAHQEYERQKEQKYSSNLESLNSGFKFVVMLQIGVLVAAAIFSVISLRKFFVRKHIY</sequence>
<name>A0A8J8N8T1_HALGN</name>
<dbReference type="EMBL" id="RRYP01038369">
    <property type="protein sequence ID" value="TNV67700.1"/>
    <property type="molecule type" value="Genomic_DNA"/>
</dbReference>
<feature type="region of interest" description="Disordered" evidence="1">
    <location>
        <begin position="1"/>
        <end position="28"/>
    </location>
</feature>
<gene>
    <name evidence="4" type="ORF">FGO68_gene14477</name>
</gene>
<reference evidence="4" key="1">
    <citation type="submission" date="2019-06" db="EMBL/GenBank/DDBJ databases">
        <authorList>
            <person name="Zheng W."/>
        </authorList>
    </citation>
    <scope>NUCLEOTIDE SEQUENCE</scope>
    <source>
        <strain evidence="4">QDHG01</strain>
    </source>
</reference>
<dbReference type="Pfam" id="PF01105">
    <property type="entry name" value="EMP24_GP25L"/>
    <property type="match status" value="1"/>
</dbReference>
<dbReference type="AlphaFoldDB" id="A0A8J8N8T1"/>
<accession>A0A8J8N8T1</accession>
<dbReference type="InterPro" id="IPR009038">
    <property type="entry name" value="GOLD_dom"/>
</dbReference>
<feature type="compositionally biased region" description="Basic and acidic residues" evidence="1">
    <location>
        <begin position="1"/>
        <end position="12"/>
    </location>
</feature>
<comment type="caution">
    <text evidence="4">The sequence shown here is derived from an EMBL/GenBank/DDBJ whole genome shotgun (WGS) entry which is preliminary data.</text>
</comment>
<organism evidence="4 5">
    <name type="scientific">Halteria grandinella</name>
    <dbReference type="NCBI Taxonomy" id="5974"/>
    <lineage>
        <taxon>Eukaryota</taxon>
        <taxon>Sar</taxon>
        <taxon>Alveolata</taxon>
        <taxon>Ciliophora</taxon>
        <taxon>Intramacronucleata</taxon>
        <taxon>Spirotrichea</taxon>
        <taxon>Stichotrichia</taxon>
        <taxon>Sporadotrichida</taxon>
        <taxon>Halteriidae</taxon>
        <taxon>Halteria</taxon>
    </lineage>
</organism>
<evidence type="ECO:0000256" key="2">
    <source>
        <dbReference type="SAM" id="Phobius"/>
    </source>
</evidence>
<evidence type="ECO:0000256" key="1">
    <source>
        <dbReference type="SAM" id="MobiDB-lite"/>
    </source>
</evidence>
<proteinExistence type="predicted"/>
<evidence type="ECO:0000313" key="5">
    <source>
        <dbReference type="Proteomes" id="UP000785679"/>
    </source>
</evidence>
<protein>
    <recommendedName>
        <fullName evidence="3">GOLD domain-containing protein</fullName>
    </recommendedName>
</protein>
<keyword evidence="5" id="KW-1185">Reference proteome</keyword>
<evidence type="ECO:0000313" key="4">
    <source>
        <dbReference type="EMBL" id="TNV67700.1"/>
    </source>
</evidence>
<feature type="transmembrane region" description="Helical" evidence="2">
    <location>
        <begin position="78"/>
        <end position="98"/>
    </location>
</feature>
<keyword evidence="2" id="KW-1133">Transmembrane helix</keyword>
<feature type="domain" description="GOLD" evidence="3">
    <location>
        <begin position="25"/>
        <end position="102"/>
    </location>
</feature>
<keyword evidence="2" id="KW-0812">Transmembrane</keyword>
<dbReference type="OrthoDB" id="3427at2759"/>
<evidence type="ECO:0000259" key="3">
    <source>
        <dbReference type="Pfam" id="PF01105"/>
    </source>
</evidence>
<dbReference type="Proteomes" id="UP000785679">
    <property type="component" value="Unassembled WGS sequence"/>
</dbReference>
<keyword evidence="2" id="KW-0472">Membrane</keyword>